<dbReference type="InterPro" id="IPR050267">
    <property type="entry name" value="Anti-sigma-factor_SerPK"/>
</dbReference>
<dbReference type="InterPro" id="IPR036890">
    <property type="entry name" value="HATPase_C_sf"/>
</dbReference>
<reference evidence="4 5" key="1">
    <citation type="submission" date="2019-08" db="EMBL/GenBank/DDBJ databases">
        <title>Actinomadura sp. nov. CYP1-5 isolated from mountain soil.</title>
        <authorList>
            <person name="Songsumanus A."/>
            <person name="Kuncharoen N."/>
            <person name="Kudo T."/>
            <person name="Yuki M."/>
            <person name="Igarashi Y."/>
            <person name="Tanasupawat S."/>
        </authorList>
    </citation>
    <scope>NUCLEOTIDE SEQUENCE [LARGE SCALE GENOMIC DNA]</scope>
    <source>
        <strain evidence="4 5">CYP1-5</strain>
    </source>
</reference>
<gene>
    <name evidence="4" type="ORF">FXF68_12500</name>
</gene>
<evidence type="ECO:0000259" key="3">
    <source>
        <dbReference type="Pfam" id="PF13581"/>
    </source>
</evidence>
<name>A0A5D3FSR8_9ACTN</name>
<dbReference type="Gene3D" id="3.30.565.10">
    <property type="entry name" value="Histidine kinase-like ATPase, C-terminal domain"/>
    <property type="match status" value="1"/>
</dbReference>
<dbReference type="GO" id="GO:0005524">
    <property type="term" value="F:ATP binding"/>
    <property type="evidence" value="ECO:0007669"/>
    <property type="project" value="UniProtKB-KW"/>
</dbReference>
<dbReference type="GO" id="GO:0004674">
    <property type="term" value="F:protein serine/threonine kinase activity"/>
    <property type="evidence" value="ECO:0007669"/>
    <property type="project" value="UniProtKB-KW"/>
</dbReference>
<dbReference type="Proteomes" id="UP000323505">
    <property type="component" value="Unassembled WGS sequence"/>
</dbReference>
<evidence type="ECO:0000256" key="1">
    <source>
        <dbReference type="ARBA" id="ARBA00022527"/>
    </source>
</evidence>
<keyword evidence="5" id="KW-1185">Reference proteome</keyword>
<dbReference type="CDD" id="cd16936">
    <property type="entry name" value="HATPase_RsbW-like"/>
    <property type="match status" value="1"/>
</dbReference>
<dbReference type="InterPro" id="IPR003594">
    <property type="entry name" value="HATPase_dom"/>
</dbReference>
<keyword evidence="1" id="KW-0808">Transferase</keyword>
<dbReference type="PANTHER" id="PTHR35526:SF3">
    <property type="entry name" value="ANTI-SIGMA-F FACTOR RSBW"/>
    <property type="match status" value="1"/>
</dbReference>
<evidence type="ECO:0000256" key="2">
    <source>
        <dbReference type="SAM" id="MobiDB-lite"/>
    </source>
</evidence>
<feature type="domain" description="Histidine kinase/HSP90-like ATPase" evidence="3">
    <location>
        <begin position="117"/>
        <end position="229"/>
    </location>
</feature>
<sequence>MVPVAVAAGDRPGKAAHMTPDSAYEMYSKNGVFIIAERDGPVVGAFYAPERPASRLVARPRLRQAAAPLPPRPRTLGRRSSVHPRSPQPAGRRMTLKHATHLANPIRSSDILDITGHPASLAVARHFLKRNLQRWGAPSVVDDMLTVGGELVTNAVDACGEICQTDQWQMNGVCKYIRIRVLSFSSTVAVEVWDRLPGEPELQSFDSTLLTHQLPTTGRGLQMVEALSMRWGFYPVAPWGKVVWAELEVSNQVVNA</sequence>
<evidence type="ECO:0000313" key="4">
    <source>
        <dbReference type="EMBL" id="TYK51233.1"/>
    </source>
</evidence>
<dbReference type="EMBL" id="VSRQ01000002">
    <property type="protein sequence ID" value="TYK51233.1"/>
    <property type="molecule type" value="Genomic_DNA"/>
</dbReference>
<accession>A0A5D3FSR8</accession>
<dbReference type="Pfam" id="PF13581">
    <property type="entry name" value="HATPase_c_2"/>
    <property type="match status" value="1"/>
</dbReference>
<keyword evidence="4" id="KW-0547">Nucleotide-binding</keyword>
<dbReference type="PANTHER" id="PTHR35526">
    <property type="entry name" value="ANTI-SIGMA-F FACTOR RSBW-RELATED"/>
    <property type="match status" value="1"/>
</dbReference>
<keyword evidence="1" id="KW-0418">Kinase</keyword>
<protein>
    <submittedName>
        <fullName evidence="4">ATP-binding protein</fullName>
    </submittedName>
</protein>
<keyword evidence="1" id="KW-0723">Serine/threonine-protein kinase</keyword>
<evidence type="ECO:0000313" key="5">
    <source>
        <dbReference type="Proteomes" id="UP000323505"/>
    </source>
</evidence>
<comment type="caution">
    <text evidence="4">The sequence shown here is derived from an EMBL/GenBank/DDBJ whole genome shotgun (WGS) entry which is preliminary data.</text>
</comment>
<organism evidence="4 5">
    <name type="scientific">Actinomadura decatromicini</name>
    <dbReference type="NCBI Taxonomy" id="2604572"/>
    <lineage>
        <taxon>Bacteria</taxon>
        <taxon>Bacillati</taxon>
        <taxon>Actinomycetota</taxon>
        <taxon>Actinomycetes</taxon>
        <taxon>Streptosporangiales</taxon>
        <taxon>Thermomonosporaceae</taxon>
        <taxon>Actinomadura</taxon>
    </lineage>
</organism>
<dbReference type="SUPFAM" id="SSF55874">
    <property type="entry name" value="ATPase domain of HSP90 chaperone/DNA topoisomerase II/histidine kinase"/>
    <property type="match status" value="1"/>
</dbReference>
<proteinExistence type="predicted"/>
<dbReference type="AlphaFoldDB" id="A0A5D3FSR8"/>
<feature type="region of interest" description="Disordered" evidence="2">
    <location>
        <begin position="61"/>
        <end position="92"/>
    </location>
</feature>
<keyword evidence="4" id="KW-0067">ATP-binding</keyword>